<reference evidence="2" key="1">
    <citation type="journal article" date="2020" name="Nature">
        <title>Giant virus diversity and host interactions through global metagenomics.</title>
        <authorList>
            <person name="Schulz F."/>
            <person name="Roux S."/>
            <person name="Paez-Espino D."/>
            <person name="Jungbluth S."/>
            <person name="Walsh D.A."/>
            <person name="Denef V.J."/>
            <person name="McMahon K.D."/>
            <person name="Konstantinidis K.T."/>
            <person name="Eloe-Fadrosh E.A."/>
            <person name="Kyrpides N.C."/>
            <person name="Woyke T."/>
        </authorList>
    </citation>
    <scope>NUCLEOTIDE SEQUENCE</scope>
    <source>
        <strain evidence="2">GVMAG-M-3300009180-45</strain>
    </source>
</reference>
<dbReference type="AlphaFoldDB" id="A0A6C0F4G7"/>
<dbReference type="Gene3D" id="2.60.120.200">
    <property type="match status" value="1"/>
</dbReference>
<dbReference type="Pfam" id="PF13385">
    <property type="entry name" value="Laminin_G_3"/>
    <property type="match status" value="1"/>
</dbReference>
<proteinExistence type="predicted"/>
<organism evidence="2">
    <name type="scientific">viral metagenome</name>
    <dbReference type="NCBI Taxonomy" id="1070528"/>
    <lineage>
        <taxon>unclassified sequences</taxon>
        <taxon>metagenomes</taxon>
        <taxon>organismal metagenomes</taxon>
    </lineage>
</organism>
<dbReference type="EMBL" id="MN739022">
    <property type="protein sequence ID" value="QHT35533.1"/>
    <property type="molecule type" value="Genomic_DNA"/>
</dbReference>
<keyword evidence="1" id="KW-0812">Transmembrane</keyword>
<accession>A0A6C0F4G7</accession>
<sequence>MATLGMPSMAPMASAATTGFNALHVIAKSIIVLVGFVIILFAALFVYNLVAPAGSKTAADIITSKTAADQAPLPLNGKTVTTLPGSSAPLTNGADNGVQFWMFIKDWDYQFGSKKSVLYRKDSTNSAYKNPDISLHPTDNSLDVTVSIYPTDESDTSSTGDKFTCTVENVPLQTWFSVSVTVFQRNLDIYINGKLVKSCVLPGVPRPAAGDIVVGNGGGFSGSICNVHSYPSMLGPSDAAAFFSAGTNCASFAQPGTTDTSSGTKMTLFGYTFTFDIKDSSGKVVQSSSF</sequence>
<dbReference type="InterPro" id="IPR013320">
    <property type="entry name" value="ConA-like_dom_sf"/>
</dbReference>
<name>A0A6C0F4G7_9ZZZZ</name>
<evidence type="ECO:0000313" key="2">
    <source>
        <dbReference type="EMBL" id="QHT35533.1"/>
    </source>
</evidence>
<protein>
    <submittedName>
        <fullName evidence="2">Uncharacterized protein</fullName>
    </submittedName>
</protein>
<keyword evidence="1" id="KW-0472">Membrane</keyword>
<keyword evidence="1" id="KW-1133">Transmembrane helix</keyword>
<evidence type="ECO:0000256" key="1">
    <source>
        <dbReference type="SAM" id="Phobius"/>
    </source>
</evidence>
<dbReference type="SUPFAM" id="SSF49899">
    <property type="entry name" value="Concanavalin A-like lectins/glucanases"/>
    <property type="match status" value="1"/>
</dbReference>
<feature type="transmembrane region" description="Helical" evidence="1">
    <location>
        <begin position="25"/>
        <end position="47"/>
    </location>
</feature>